<evidence type="ECO:0000256" key="2">
    <source>
        <dbReference type="ARBA" id="ARBA00007734"/>
    </source>
</evidence>
<comment type="similarity">
    <text evidence="2">Belongs to the transglycosylase Slt family.</text>
</comment>
<dbReference type="Pfam" id="PF01464">
    <property type="entry name" value="SLT"/>
    <property type="match status" value="1"/>
</dbReference>
<dbReference type="PANTHER" id="PTHR37423:SF2">
    <property type="entry name" value="MEMBRANE-BOUND LYTIC MUREIN TRANSGLYCOSYLASE C"/>
    <property type="match status" value="1"/>
</dbReference>
<dbReference type="GO" id="GO:0009279">
    <property type="term" value="C:cell outer membrane"/>
    <property type="evidence" value="ECO:0007669"/>
    <property type="project" value="UniProtKB-SubCell"/>
</dbReference>
<dbReference type="GO" id="GO:0000270">
    <property type="term" value="P:peptidoglycan metabolic process"/>
    <property type="evidence" value="ECO:0007669"/>
    <property type="project" value="InterPro"/>
</dbReference>
<keyword evidence="3" id="KW-0998">Cell outer membrane</keyword>
<keyword evidence="3" id="KW-0472">Membrane</keyword>
<dbReference type="AlphaFoldDB" id="A0A0G8ASU8"/>
<protein>
    <recommendedName>
        <fullName evidence="8">Transglycosylase SLT domain-containing protein</fullName>
    </recommendedName>
</protein>
<dbReference type="PANTHER" id="PTHR37423">
    <property type="entry name" value="SOLUBLE LYTIC MUREIN TRANSGLYCOSYLASE-RELATED"/>
    <property type="match status" value="1"/>
</dbReference>
<dbReference type="InterPro" id="IPR023346">
    <property type="entry name" value="Lysozyme-like_dom_sf"/>
</dbReference>
<feature type="domain" description="Solute-binding protein family 3/N-terminal" evidence="4">
    <location>
        <begin position="72"/>
        <end position="224"/>
    </location>
</feature>
<evidence type="ECO:0000313" key="7">
    <source>
        <dbReference type="Proteomes" id="UP000035037"/>
    </source>
</evidence>
<dbReference type="Pfam" id="PF00497">
    <property type="entry name" value="SBP_bac_3"/>
    <property type="match status" value="1"/>
</dbReference>
<organism evidence="6 7">
    <name type="scientific">Candidatus Synechococcus spongiarum 15L</name>
    <dbReference type="NCBI Taxonomy" id="1608419"/>
    <lineage>
        <taxon>Bacteria</taxon>
        <taxon>Bacillati</taxon>
        <taxon>Cyanobacteriota</taxon>
        <taxon>Cyanophyceae</taxon>
        <taxon>Synechococcales</taxon>
        <taxon>Synechococcaceae</taxon>
        <taxon>Synechococcus</taxon>
    </lineage>
</organism>
<evidence type="ECO:0000259" key="5">
    <source>
        <dbReference type="Pfam" id="PF01464"/>
    </source>
</evidence>
<dbReference type="Gene3D" id="3.40.190.10">
    <property type="entry name" value="Periplasmic binding protein-like II"/>
    <property type="match status" value="2"/>
</dbReference>
<reference evidence="6 7" key="2">
    <citation type="submission" date="2015-05" db="EMBL/GenBank/DDBJ databases">
        <title>Lifestyle Evolution in Cyanobacterial Symbionts of Sponges.</title>
        <authorList>
            <person name="Burgsdorf I."/>
            <person name="Slaby B.M."/>
            <person name="Handley K.M."/>
            <person name="Haber M."/>
            <person name="Blom J."/>
            <person name="Marshall C.W."/>
            <person name="Gilbert J.A."/>
            <person name="Hentschel U."/>
            <person name="Steindler L."/>
        </authorList>
    </citation>
    <scope>NUCLEOTIDE SEQUENCE [LARGE SCALE GENOMIC DNA]</scope>
    <source>
        <strain evidence="6">15L</strain>
    </source>
</reference>
<feature type="domain" description="Transglycosylase SLT" evidence="5">
    <location>
        <begin position="247"/>
        <end position="355"/>
    </location>
</feature>
<evidence type="ECO:0000256" key="3">
    <source>
        <dbReference type="ARBA" id="ARBA00023237"/>
    </source>
</evidence>
<proteinExistence type="inferred from homology"/>
<reference evidence="6 7" key="1">
    <citation type="submission" date="2015-02" db="EMBL/GenBank/DDBJ databases">
        <authorList>
            <person name="Slaby B."/>
            <person name="Hentschel U."/>
        </authorList>
    </citation>
    <scope>NUCLEOTIDE SEQUENCE [LARGE SCALE GENOMIC DNA]</scope>
    <source>
        <strain evidence="6">15L</strain>
    </source>
</reference>
<dbReference type="SUPFAM" id="SSF53955">
    <property type="entry name" value="Lysozyme-like"/>
    <property type="match status" value="1"/>
</dbReference>
<dbReference type="PROSITE" id="PS00922">
    <property type="entry name" value="TRANSGLYCOSYLASE"/>
    <property type="match status" value="1"/>
</dbReference>
<dbReference type="InterPro" id="IPR008258">
    <property type="entry name" value="Transglycosylase_SLT_dom_1"/>
</dbReference>
<evidence type="ECO:0000313" key="6">
    <source>
        <dbReference type="EMBL" id="KKZ11056.1"/>
    </source>
</evidence>
<dbReference type="GO" id="GO:0008933">
    <property type="term" value="F:peptidoglycan lytic transglycosylase activity"/>
    <property type="evidence" value="ECO:0007669"/>
    <property type="project" value="InterPro"/>
</dbReference>
<name>A0A0G8ASU8_9SYNE</name>
<evidence type="ECO:0000256" key="1">
    <source>
        <dbReference type="ARBA" id="ARBA00004339"/>
    </source>
</evidence>
<sequence>MRHNSLRFSILVLVLMSVCGGVVLWSPPPPPVLPAPAPVRVLHIPRPTVADIQKRGVLTVLMHHDAASYFLYRGQEHGFEYELAREFALQLGVTLQVRTPPSGVALTQWLIEGEGDIAAGVFVPDGSPSARVRYSRAYMATDVEVITRADQPHLPVLLHTTHLGPPEVLRTNSVSPDTSTRPEPARIGWAVRAEQMELLAAVNQYHVRTKRSGLRKILYEKYFASTRFLRSDESTVFSNRLSRYDPLIARYAEQAGFDWRLIAALIFEESRFDPKRRSPRDAYGLMQVREVAAREVGVKDFYTLYGNLEAGTKYLQFLLQQFPDGRTQDRLALALSGYLLGPSRVRAAQRLAHDLGYDPYCWKDSLESVFPLLEDAEYYRQINASFIPGGEAVQYVNAILERYELYTRYIPRELPVAQQTQPRQPSLSVTEPTG</sequence>
<dbReference type="InterPro" id="IPR000189">
    <property type="entry name" value="Transglyc_AS"/>
</dbReference>
<dbReference type="Gene3D" id="1.10.530.10">
    <property type="match status" value="1"/>
</dbReference>
<accession>A0A0G8ASU8</accession>
<gene>
    <name evidence="6" type="ORF">TQ37_07795</name>
</gene>
<dbReference type="PATRIC" id="fig|1608419.3.peg.699"/>
<evidence type="ECO:0008006" key="8">
    <source>
        <dbReference type="Google" id="ProtNLM"/>
    </source>
</evidence>
<evidence type="ECO:0000259" key="4">
    <source>
        <dbReference type="Pfam" id="PF00497"/>
    </source>
</evidence>
<dbReference type="InterPro" id="IPR001638">
    <property type="entry name" value="Solute-binding_3/MltF_N"/>
</dbReference>
<comment type="caution">
    <text evidence="6">The sequence shown here is derived from an EMBL/GenBank/DDBJ whole genome shotgun (WGS) entry which is preliminary data.</text>
</comment>
<comment type="subcellular location">
    <subcellularLocation>
        <location evidence="1">Cell outer membrane</location>
        <topology evidence="1">Peripheral membrane protein</topology>
    </subcellularLocation>
</comment>
<dbReference type="EMBL" id="JYFQ01000155">
    <property type="protein sequence ID" value="KKZ11056.1"/>
    <property type="molecule type" value="Genomic_DNA"/>
</dbReference>
<dbReference type="Proteomes" id="UP000035037">
    <property type="component" value="Unassembled WGS sequence"/>
</dbReference>
<dbReference type="SUPFAM" id="SSF53850">
    <property type="entry name" value="Periplasmic binding protein-like II"/>
    <property type="match status" value="1"/>
</dbReference>